<organism evidence="2 3">
    <name type="scientific">Salinicoccus hispanicus</name>
    <dbReference type="NCBI Taxonomy" id="157225"/>
    <lineage>
        <taxon>Bacteria</taxon>
        <taxon>Bacillati</taxon>
        <taxon>Bacillota</taxon>
        <taxon>Bacilli</taxon>
        <taxon>Bacillales</taxon>
        <taxon>Staphylococcaceae</taxon>
        <taxon>Salinicoccus</taxon>
    </lineage>
</organism>
<keyword evidence="1" id="KW-0812">Transmembrane</keyword>
<keyword evidence="3" id="KW-1185">Reference proteome</keyword>
<reference evidence="2 3" key="1">
    <citation type="submission" date="2019-12" db="EMBL/GenBank/DDBJ databases">
        <title>Salinicoccus cyprini sp. nov., isolated from gastro-intestinal tract of mirror carp, Cyprinus carpio var. specularis, collected from Gobind Sagar Reservoir, Himachal Pradesh, India.</title>
        <authorList>
            <person name="Talwar C."/>
            <person name="Singh A.K."/>
            <person name="Lal R."/>
            <person name="Negi R.K."/>
        </authorList>
    </citation>
    <scope>NUCLEOTIDE SEQUENCE [LARGE SCALE GENOMIC DNA]</scope>
    <source>
        <strain evidence="2 3">J-82</strain>
    </source>
</reference>
<dbReference type="OrthoDB" id="4187110at2"/>
<comment type="caution">
    <text evidence="2">The sequence shown here is derived from an EMBL/GenBank/DDBJ whole genome shotgun (WGS) entry which is preliminary data.</text>
</comment>
<feature type="transmembrane region" description="Helical" evidence="1">
    <location>
        <begin position="75"/>
        <end position="93"/>
    </location>
</feature>
<feature type="transmembrane region" description="Helical" evidence="1">
    <location>
        <begin position="228"/>
        <end position="248"/>
    </location>
</feature>
<evidence type="ECO:0000313" key="2">
    <source>
        <dbReference type="EMBL" id="MXQ51273.1"/>
    </source>
</evidence>
<dbReference type="Proteomes" id="UP000436284">
    <property type="component" value="Unassembled WGS sequence"/>
</dbReference>
<dbReference type="AlphaFoldDB" id="A0A6N8U0I6"/>
<feature type="transmembrane region" description="Helical" evidence="1">
    <location>
        <begin position="151"/>
        <end position="172"/>
    </location>
</feature>
<evidence type="ECO:0008006" key="4">
    <source>
        <dbReference type="Google" id="ProtNLM"/>
    </source>
</evidence>
<keyword evidence="1" id="KW-0472">Membrane</keyword>
<dbReference type="PANTHER" id="PTHR37305:SF1">
    <property type="entry name" value="MEMBRANE PROTEIN"/>
    <property type="match status" value="1"/>
</dbReference>
<feature type="transmembrane region" description="Helical" evidence="1">
    <location>
        <begin position="179"/>
        <end position="199"/>
    </location>
</feature>
<evidence type="ECO:0000313" key="3">
    <source>
        <dbReference type="Proteomes" id="UP000436284"/>
    </source>
</evidence>
<keyword evidence="1" id="KW-1133">Transmembrane helix</keyword>
<evidence type="ECO:0000256" key="1">
    <source>
        <dbReference type="SAM" id="Phobius"/>
    </source>
</evidence>
<accession>A0A6N8U0I6</accession>
<dbReference type="RefSeq" id="WP_160655520.1">
    <property type="nucleotide sequence ID" value="NZ_JBHRWU010000001.1"/>
</dbReference>
<protein>
    <recommendedName>
        <fullName evidence="4">ABC transporter permease subunit</fullName>
    </recommendedName>
</protein>
<feature type="transmembrane region" description="Helical" evidence="1">
    <location>
        <begin position="21"/>
        <end position="42"/>
    </location>
</feature>
<dbReference type="EMBL" id="WUUK01000003">
    <property type="protein sequence ID" value="MXQ51273.1"/>
    <property type="molecule type" value="Genomic_DNA"/>
</dbReference>
<feature type="transmembrane region" description="Helical" evidence="1">
    <location>
        <begin position="114"/>
        <end position="139"/>
    </location>
</feature>
<proteinExistence type="predicted"/>
<sequence length="256" mass="28824">MIQMSALFRKEVVESWRNFRLMAILIVFIIIGVLSPFTALILPDILGMVMKDSGIMAEIPDSAALDSYTQFFTNMNQMGLVIFVIVFGSILTHEFSRNTLVNLVTKGLKRTNVIVVKSVFLIFVWTMGYVVSALVTYIYTLYYWDEAVDHLILSFTMTWMYGLFIISLVMFASTLFTNSFIAVLLSVVAIVIMMMMASIHPDVAEYLPQYLIGNNVGLLAGEVEPRDVLWPSVITGGVTLVLFLLAVLRFRKAPMN</sequence>
<gene>
    <name evidence="2" type="ORF">GQ671_08325</name>
</gene>
<dbReference type="PANTHER" id="PTHR37305">
    <property type="entry name" value="INTEGRAL MEMBRANE PROTEIN-RELATED"/>
    <property type="match status" value="1"/>
</dbReference>
<name>A0A6N8U0I6_9STAP</name>